<accession>A0A1Z4JRU8</accession>
<sequence>MPNPLPYDYAIIRVVPKVEREEFVNVGVIVSCPTRRFLQARIEVDEARLCAIDATLDLEMVHQHLAAISMICEGGKAAGTIGQLSQRDRFHWLVAPRSTIIQTSRVHTGLCEDLPAVLEHLLDRMVHPSRTSIASSFGSGMP</sequence>
<dbReference type="AlphaFoldDB" id="A0A1Z4JRU8"/>
<gene>
    <name evidence="1" type="ORF">NIES2135_63720</name>
</gene>
<evidence type="ECO:0008006" key="3">
    <source>
        <dbReference type="Google" id="ProtNLM"/>
    </source>
</evidence>
<reference evidence="1 2" key="1">
    <citation type="submission" date="2017-06" db="EMBL/GenBank/DDBJ databases">
        <title>Genome sequencing of cyanobaciteial culture collection at National Institute for Environmental Studies (NIES).</title>
        <authorList>
            <person name="Hirose Y."/>
            <person name="Shimura Y."/>
            <person name="Fujisawa T."/>
            <person name="Nakamura Y."/>
            <person name="Kawachi M."/>
        </authorList>
    </citation>
    <scope>NUCLEOTIDE SEQUENCE [LARGE SCALE GENOMIC DNA]</scope>
    <source>
        <strain evidence="1 2">NIES-2135</strain>
        <plasmid evidence="2">Plasmid Plasmid1 dna</plasmid>
    </source>
</reference>
<geneLocation type="plasmid" evidence="1">
    <name>plasmid1</name>
</geneLocation>
<proteinExistence type="predicted"/>
<organism evidence="1 2">
    <name type="scientific">Leptolyngbya boryana NIES-2135</name>
    <dbReference type="NCBI Taxonomy" id="1973484"/>
    <lineage>
        <taxon>Bacteria</taxon>
        <taxon>Bacillati</taxon>
        <taxon>Cyanobacteriota</taxon>
        <taxon>Cyanophyceae</taxon>
        <taxon>Leptolyngbyales</taxon>
        <taxon>Leptolyngbyaceae</taxon>
        <taxon>Leptolyngbya group</taxon>
        <taxon>Leptolyngbya</taxon>
    </lineage>
</organism>
<dbReference type="Pfam" id="PF11236">
    <property type="entry name" value="DUF3037"/>
    <property type="match status" value="1"/>
</dbReference>
<dbReference type="Proteomes" id="UP000217895">
    <property type="component" value="Plasmid Plasmid1 dna"/>
</dbReference>
<dbReference type="InterPro" id="IPR021398">
    <property type="entry name" value="DUF3037"/>
</dbReference>
<keyword evidence="1" id="KW-0614">Plasmid</keyword>
<evidence type="ECO:0000313" key="1">
    <source>
        <dbReference type="EMBL" id="BAY59495.1"/>
    </source>
</evidence>
<name>A0A1Z4JRU8_LEPBY</name>
<keyword evidence="2" id="KW-1185">Reference proteome</keyword>
<evidence type="ECO:0000313" key="2">
    <source>
        <dbReference type="Proteomes" id="UP000217895"/>
    </source>
</evidence>
<dbReference type="EMBL" id="AP018204">
    <property type="protein sequence ID" value="BAY59495.1"/>
    <property type="molecule type" value="Genomic_DNA"/>
</dbReference>
<protein>
    <recommendedName>
        <fullName evidence="3">DUF3037 domain-containing protein</fullName>
    </recommendedName>
</protein>